<dbReference type="Proteomes" id="UP000280307">
    <property type="component" value="Unassembled WGS sequence"/>
</dbReference>
<feature type="transmembrane region" description="Helical" evidence="1">
    <location>
        <begin position="108"/>
        <end position="128"/>
    </location>
</feature>
<keyword evidence="1" id="KW-0472">Membrane</keyword>
<name>A0A426TVM5_9CHLR</name>
<reference evidence="2 3" key="1">
    <citation type="submission" date="2018-12" db="EMBL/GenBank/DDBJ databases">
        <title>Genome Sequence of Candidatus Viridilinea halotolerans isolated from saline sulfide-rich spring.</title>
        <authorList>
            <person name="Grouzdev D.S."/>
            <person name="Burganskaya E.I."/>
            <person name="Krutkina M.S."/>
            <person name="Sukhacheva M.V."/>
            <person name="Gorlenko V.M."/>
        </authorList>
    </citation>
    <scope>NUCLEOTIDE SEQUENCE [LARGE SCALE GENOMIC DNA]</scope>
    <source>
        <strain evidence="2">Chok-6</strain>
    </source>
</reference>
<sequence>MDLGKAFSYPFDDDQWVTSILICGVLIFVPIVGWLMIGGYALEAARNVASGNPRPLPKWENYGEKLRLGFNGFLIAIVYAIPIIILSVLMACFPMFGAATGSEEAVGMMMLLVFFCLFPLIFIISLAIQPLILAATARYLQTNSLGAAFQVSDVVAMVRGDLGGWFILWLLQILCSLVAQAGGVVIIGIFFTIPYAQAVFGHLLGQKLIQLQGQAPVAYNDPYSPQQY</sequence>
<comment type="caution">
    <text evidence="2">The sequence shown here is derived from an EMBL/GenBank/DDBJ whole genome shotgun (WGS) entry which is preliminary data.</text>
</comment>
<evidence type="ECO:0000256" key="1">
    <source>
        <dbReference type="SAM" id="Phobius"/>
    </source>
</evidence>
<dbReference type="InterPro" id="IPR025098">
    <property type="entry name" value="DUF4013"/>
</dbReference>
<keyword evidence="1" id="KW-1133">Transmembrane helix</keyword>
<proteinExistence type="predicted"/>
<dbReference type="EMBL" id="RSAS01000620">
    <property type="protein sequence ID" value="RRR69531.1"/>
    <property type="molecule type" value="Genomic_DNA"/>
</dbReference>
<accession>A0A426TVM5</accession>
<feature type="transmembrane region" description="Helical" evidence="1">
    <location>
        <begin position="73"/>
        <end position="96"/>
    </location>
</feature>
<protein>
    <submittedName>
        <fullName evidence="2">DUF4013 domain-containing protein</fullName>
    </submittedName>
</protein>
<keyword evidence="1" id="KW-0812">Transmembrane</keyword>
<gene>
    <name evidence="2" type="ORF">EI684_15420</name>
</gene>
<dbReference type="Pfam" id="PF13197">
    <property type="entry name" value="DUF4013"/>
    <property type="match status" value="1"/>
</dbReference>
<feature type="transmembrane region" description="Helical" evidence="1">
    <location>
        <begin position="16"/>
        <end position="37"/>
    </location>
</feature>
<dbReference type="AlphaFoldDB" id="A0A426TVM5"/>
<evidence type="ECO:0000313" key="2">
    <source>
        <dbReference type="EMBL" id="RRR69531.1"/>
    </source>
</evidence>
<evidence type="ECO:0000313" key="3">
    <source>
        <dbReference type="Proteomes" id="UP000280307"/>
    </source>
</evidence>
<organism evidence="2 3">
    <name type="scientific">Candidatus Viridilinea halotolerans</name>
    <dbReference type="NCBI Taxonomy" id="2491704"/>
    <lineage>
        <taxon>Bacteria</taxon>
        <taxon>Bacillati</taxon>
        <taxon>Chloroflexota</taxon>
        <taxon>Chloroflexia</taxon>
        <taxon>Chloroflexales</taxon>
        <taxon>Chloroflexineae</taxon>
        <taxon>Oscillochloridaceae</taxon>
        <taxon>Candidatus Viridilinea</taxon>
    </lineage>
</organism>
<feature type="transmembrane region" description="Helical" evidence="1">
    <location>
        <begin position="166"/>
        <end position="193"/>
    </location>
</feature>